<dbReference type="EMBL" id="FZQB01000008">
    <property type="protein sequence ID" value="SNT74670.1"/>
    <property type="molecule type" value="Genomic_DNA"/>
</dbReference>
<feature type="signal peptide" evidence="2">
    <location>
        <begin position="1"/>
        <end position="19"/>
    </location>
</feature>
<dbReference type="Proteomes" id="UP000198307">
    <property type="component" value="Unassembled WGS sequence"/>
</dbReference>
<accession>A0A239PWW9</accession>
<evidence type="ECO:0000313" key="4">
    <source>
        <dbReference type="EMBL" id="SNT74670.1"/>
    </source>
</evidence>
<dbReference type="Gene3D" id="3.30.70.1070">
    <property type="entry name" value="Sporulation related repeat"/>
    <property type="match status" value="1"/>
</dbReference>
<dbReference type="PROSITE" id="PS51724">
    <property type="entry name" value="SPOR"/>
    <property type="match status" value="1"/>
</dbReference>
<dbReference type="GO" id="GO:0042834">
    <property type="term" value="F:peptidoglycan binding"/>
    <property type="evidence" value="ECO:0007669"/>
    <property type="project" value="InterPro"/>
</dbReference>
<dbReference type="InterPro" id="IPR007730">
    <property type="entry name" value="SPOR-like_dom"/>
</dbReference>
<feature type="compositionally biased region" description="Basic and acidic residues" evidence="1">
    <location>
        <begin position="186"/>
        <end position="199"/>
    </location>
</feature>
<evidence type="ECO:0000259" key="3">
    <source>
        <dbReference type="PROSITE" id="PS51724"/>
    </source>
</evidence>
<gene>
    <name evidence="4" type="ORF">SAMN05444959_108106</name>
</gene>
<feature type="chain" id="PRO_5012037450" evidence="2">
    <location>
        <begin position="20"/>
        <end position="316"/>
    </location>
</feature>
<protein>
    <submittedName>
        <fullName evidence="4">Sporulation related domain-containing protein</fullName>
    </submittedName>
</protein>
<evidence type="ECO:0000256" key="1">
    <source>
        <dbReference type="SAM" id="MobiDB-lite"/>
    </source>
</evidence>
<dbReference type="RefSeq" id="WP_179217734.1">
    <property type="nucleotide sequence ID" value="NZ_FZQB01000008.1"/>
</dbReference>
<reference evidence="4 5" key="1">
    <citation type="submission" date="2017-07" db="EMBL/GenBank/DDBJ databases">
        <authorList>
            <person name="Sun Z.S."/>
            <person name="Albrecht U."/>
            <person name="Echele G."/>
            <person name="Lee C.C."/>
        </authorList>
    </citation>
    <scope>NUCLEOTIDE SEQUENCE [LARGE SCALE GENOMIC DNA]</scope>
    <source>
        <strain evidence="4 5">DSM 14827</strain>
    </source>
</reference>
<proteinExistence type="predicted"/>
<dbReference type="InterPro" id="IPR036680">
    <property type="entry name" value="SPOR-like_sf"/>
</dbReference>
<name>A0A239PWW9_9RHOB</name>
<dbReference type="SUPFAM" id="SSF110997">
    <property type="entry name" value="Sporulation related repeat"/>
    <property type="match status" value="1"/>
</dbReference>
<keyword evidence="5" id="KW-1185">Reference proteome</keyword>
<feature type="domain" description="SPOR" evidence="3">
    <location>
        <begin position="239"/>
        <end position="316"/>
    </location>
</feature>
<dbReference type="Pfam" id="PF05036">
    <property type="entry name" value="SPOR"/>
    <property type="match status" value="1"/>
</dbReference>
<feature type="compositionally biased region" description="Low complexity" evidence="1">
    <location>
        <begin position="222"/>
        <end position="231"/>
    </location>
</feature>
<keyword evidence="2" id="KW-0732">Signal</keyword>
<evidence type="ECO:0000256" key="2">
    <source>
        <dbReference type="SAM" id="SignalP"/>
    </source>
</evidence>
<organism evidence="4 5">
    <name type="scientific">Paracoccus seriniphilus</name>
    <dbReference type="NCBI Taxonomy" id="184748"/>
    <lineage>
        <taxon>Bacteria</taxon>
        <taxon>Pseudomonadati</taxon>
        <taxon>Pseudomonadota</taxon>
        <taxon>Alphaproteobacteria</taxon>
        <taxon>Rhodobacterales</taxon>
        <taxon>Paracoccaceae</taxon>
        <taxon>Paracoccus</taxon>
    </lineage>
</organism>
<sequence length="316" mass="34117">MRVLLGTFAILAMALAAGAAPVPLPPDDFDAAQYVDGAGCVFRREEGRWEPVTDRNDQPICGFPPTFADREDDRTAARKDPEDLLAGQLAADARQGEFLADPRARETRAEPLSETVSSPVLTGIDALVRQGGWTLTSQGPLAKRTCDLLGYEAASADDLGLGQDVTLGLCRGMSLDLPATAYVDTPAREVERSDEDSNVRVRAAPSGSTREYPAKPQEPDTSARSAQASAGRGDDEIEMIPPTARYVQIGAYADEQKAQAVMRRVADLGYSLAQKRLQQDKSEIRLVFVGPFANRRALIAALNHLRSTGYPQAFAR</sequence>
<dbReference type="AlphaFoldDB" id="A0A239PWW9"/>
<feature type="region of interest" description="Disordered" evidence="1">
    <location>
        <begin position="186"/>
        <end position="234"/>
    </location>
</feature>
<evidence type="ECO:0000313" key="5">
    <source>
        <dbReference type="Proteomes" id="UP000198307"/>
    </source>
</evidence>